<reference evidence="1" key="1">
    <citation type="journal article" date="2015" name="Nature">
        <title>Complex archaea that bridge the gap between prokaryotes and eukaryotes.</title>
        <authorList>
            <person name="Spang A."/>
            <person name="Saw J.H."/>
            <person name="Jorgensen S.L."/>
            <person name="Zaremba-Niedzwiedzka K."/>
            <person name="Martijn J."/>
            <person name="Lind A.E."/>
            <person name="van Eijk R."/>
            <person name="Schleper C."/>
            <person name="Guy L."/>
            <person name="Ettema T.J."/>
        </authorList>
    </citation>
    <scope>NUCLEOTIDE SEQUENCE</scope>
</reference>
<evidence type="ECO:0008006" key="2">
    <source>
        <dbReference type="Google" id="ProtNLM"/>
    </source>
</evidence>
<name>A0A0F9CGA8_9ZZZZ</name>
<sequence>FRHRYNVRSIDSRDVTITNKELFAEWATDRGEESDFFKVKVRGVFPSAGSLQFINSDIVEYATKRDRIIDSHAPLLIGVDVARFGDDDTVIYPRVGYDARSFTYKRYNGLDTVQVVGKVIDMIREFAQLGKQCIGLFIDGGGLGGGVVDQLRHLGYNPIEIQFGNKAIDGITYRYRGDEMWGRLRDGMDKLCLPHDIDLQAQLTQREYGYTLSGNKIHLETKTEMKKRGLQSPDIADALALTFAEDPAIVVTGNYAPNISMAKHDYDPFDMKW</sequence>
<comment type="caution">
    <text evidence="1">The sequence shown here is derived from an EMBL/GenBank/DDBJ whole genome shotgun (WGS) entry which is preliminary data.</text>
</comment>
<feature type="non-terminal residue" evidence="1">
    <location>
        <position position="1"/>
    </location>
</feature>
<proteinExistence type="predicted"/>
<accession>A0A0F9CGA8</accession>
<dbReference type="EMBL" id="LAZR01046773">
    <property type="protein sequence ID" value="KKK95751.1"/>
    <property type="molecule type" value="Genomic_DNA"/>
</dbReference>
<gene>
    <name evidence="1" type="ORF">LCGC14_2669640</name>
</gene>
<dbReference type="Gene3D" id="3.30.420.240">
    <property type="match status" value="1"/>
</dbReference>
<protein>
    <recommendedName>
        <fullName evidence="2">Terminase large subunit gp17-like C-terminal domain-containing protein</fullName>
    </recommendedName>
</protein>
<evidence type="ECO:0000313" key="1">
    <source>
        <dbReference type="EMBL" id="KKK95751.1"/>
    </source>
</evidence>
<dbReference type="AlphaFoldDB" id="A0A0F9CGA8"/>
<organism evidence="1">
    <name type="scientific">marine sediment metagenome</name>
    <dbReference type="NCBI Taxonomy" id="412755"/>
    <lineage>
        <taxon>unclassified sequences</taxon>
        <taxon>metagenomes</taxon>
        <taxon>ecological metagenomes</taxon>
    </lineage>
</organism>